<feature type="region of interest" description="Disordered" evidence="1">
    <location>
        <begin position="1"/>
        <end position="21"/>
    </location>
</feature>
<dbReference type="GeneID" id="43597619"/>
<dbReference type="PANTHER" id="PTHR35910">
    <property type="entry name" value="2EXR DOMAIN-CONTAINING PROTEIN"/>
    <property type="match status" value="1"/>
</dbReference>
<feature type="domain" description="2EXR" evidence="2">
    <location>
        <begin position="50"/>
        <end position="143"/>
    </location>
</feature>
<dbReference type="Pfam" id="PF20150">
    <property type="entry name" value="2EXR"/>
    <property type="match status" value="1"/>
</dbReference>
<reference evidence="3 4" key="1">
    <citation type="journal article" date="2018" name="IMA Fungus">
        <title>IMA Genome-F 9: Draft genome sequence of Annulohypoxylon stygium, Aspergillus mulundensis, Berkeleyomyces basicola (syn. Thielaviopsis basicola), Ceratocystis smalleyi, two Cercospora beticola strains, Coleophoma cylindrospora, Fusarium fracticaudum, Phialophora cf. hyalina, and Morchella septimelata.</title>
        <authorList>
            <person name="Wingfield B.D."/>
            <person name="Bills G.F."/>
            <person name="Dong Y."/>
            <person name="Huang W."/>
            <person name="Nel W.J."/>
            <person name="Swalarsk-Parry B.S."/>
            <person name="Vaghefi N."/>
            <person name="Wilken P.M."/>
            <person name="An Z."/>
            <person name="de Beer Z.W."/>
            <person name="De Vos L."/>
            <person name="Chen L."/>
            <person name="Duong T.A."/>
            <person name="Gao Y."/>
            <person name="Hammerbacher A."/>
            <person name="Kikkert J.R."/>
            <person name="Li Y."/>
            <person name="Li H."/>
            <person name="Li K."/>
            <person name="Li Q."/>
            <person name="Liu X."/>
            <person name="Ma X."/>
            <person name="Naidoo K."/>
            <person name="Pethybridge S.J."/>
            <person name="Sun J."/>
            <person name="Steenkamp E.T."/>
            <person name="van der Nest M.A."/>
            <person name="van Wyk S."/>
            <person name="Wingfield M.J."/>
            <person name="Xiong C."/>
            <person name="Yue Q."/>
            <person name="Zhang X."/>
        </authorList>
    </citation>
    <scope>NUCLEOTIDE SEQUENCE [LARGE SCALE GENOMIC DNA]</scope>
    <source>
        <strain evidence="3 4">BP 5553</strain>
    </source>
</reference>
<accession>A0A370TP87</accession>
<evidence type="ECO:0000256" key="1">
    <source>
        <dbReference type="SAM" id="MobiDB-lite"/>
    </source>
</evidence>
<keyword evidence="4" id="KW-1185">Reference proteome</keyword>
<sequence length="276" mass="31728">MSTTTERGVQTRGMKRKEEEKHEQVTLSKVLKIICANSSNRLLKHAFADFSYFPKLPAELRLMIWKFARPEGRIIRIKPRSKRHLRLKHTSPLEMRALYSTAKVPAMLHACLESRVVAQKWYKLSFGTTLYGEPQTYFDYEQDEVLVSCSKGNSGQCDGTAITWLMRWSELALNRLFLAGEVSQSFMTWQFNSFTGITDLVLIPANSLRGDVEITKGMLRPLKGELPVEIKEAEEEVEEWCSFLRTNTGMRVSRPEFSLRTAAMDVIPEREVTIEI</sequence>
<evidence type="ECO:0000313" key="4">
    <source>
        <dbReference type="Proteomes" id="UP000254866"/>
    </source>
</evidence>
<organism evidence="3 4">
    <name type="scientific">Venustampulla echinocandica</name>
    <dbReference type="NCBI Taxonomy" id="2656787"/>
    <lineage>
        <taxon>Eukaryota</taxon>
        <taxon>Fungi</taxon>
        <taxon>Dikarya</taxon>
        <taxon>Ascomycota</taxon>
        <taxon>Pezizomycotina</taxon>
        <taxon>Leotiomycetes</taxon>
        <taxon>Helotiales</taxon>
        <taxon>Pleuroascaceae</taxon>
        <taxon>Venustampulla</taxon>
    </lineage>
</organism>
<dbReference type="InterPro" id="IPR045518">
    <property type="entry name" value="2EXR"/>
</dbReference>
<proteinExistence type="predicted"/>
<dbReference type="Proteomes" id="UP000254866">
    <property type="component" value="Unassembled WGS sequence"/>
</dbReference>
<protein>
    <recommendedName>
        <fullName evidence="2">2EXR domain-containing protein</fullName>
    </recommendedName>
</protein>
<comment type="caution">
    <text evidence="3">The sequence shown here is derived from an EMBL/GenBank/DDBJ whole genome shotgun (WGS) entry which is preliminary data.</text>
</comment>
<dbReference type="AlphaFoldDB" id="A0A370TP87"/>
<dbReference type="PANTHER" id="PTHR35910:SF6">
    <property type="entry name" value="2EXR DOMAIN-CONTAINING PROTEIN"/>
    <property type="match status" value="1"/>
</dbReference>
<dbReference type="EMBL" id="NPIC01000003">
    <property type="protein sequence ID" value="RDL37337.1"/>
    <property type="molecule type" value="Genomic_DNA"/>
</dbReference>
<gene>
    <name evidence="3" type="ORF">BP5553_04770</name>
</gene>
<name>A0A370TP87_9HELO</name>
<evidence type="ECO:0000313" key="3">
    <source>
        <dbReference type="EMBL" id="RDL37337.1"/>
    </source>
</evidence>
<dbReference type="RefSeq" id="XP_031869993.1">
    <property type="nucleotide sequence ID" value="XM_032013393.1"/>
</dbReference>
<evidence type="ECO:0000259" key="2">
    <source>
        <dbReference type="Pfam" id="PF20150"/>
    </source>
</evidence>
<dbReference type="OrthoDB" id="3557569at2759"/>